<keyword evidence="9" id="KW-1185">Reference proteome</keyword>
<evidence type="ECO:0000259" key="7">
    <source>
        <dbReference type="PROSITE" id="PS50011"/>
    </source>
</evidence>
<feature type="domain" description="Protein kinase" evidence="7">
    <location>
        <begin position="12"/>
        <end position="263"/>
    </location>
</feature>
<comment type="caution">
    <text evidence="8">The sequence shown here is derived from an EMBL/GenBank/DDBJ whole genome shotgun (WGS) entry which is preliminary data.</text>
</comment>
<dbReference type="AlphaFoldDB" id="A0A8S1QRQ9"/>
<evidence type="ECO:0000256" key="5">
    <source>
        <dbReference type="PROSITE-ProRule" id="PRU10141"/>
    </source>
</evidence>
<dbReference type="EMBL" id="CAJJDN010000117">
    <property type="protein sequence ID" value="CAD8118439.1"/>
    <property type="molecule type" value="Genomic_DNA"/>
</dbReference>
<keyword evidence="6" id="KW-0808">Transferase</keyword>
<evidence type="ECO:0000313" key="9">
    <source>
        <dbReference type="Proteomes" id="UP000692954"/>
    </source>
</evidence>
<evidence type="ECO:0000256" key="1">
    <source>
        <dbReference type="ARBA" id="ARBA00012513"/>
    </source>
</evidence>
<dbReference type="GO" id="GO:0004674">
    <property type="term" value="F:protein serine/threonine kinase activity"/>
    <property type="evidence" value="ECO:0007669"/>
    <property type="project" value="UniProtKB-KW"/>
</dbReference>
<dbReference type="OrthoDB" id="291507at2759"/>
<dbReference type="Proteomes" id="UP000692954">
    <property type="component" value="Unassembled WGS sequence"/>
</dbReference>
<accession>A0A8S1QRQ9</accession>
<evidence type="ECO:0000313" key="8">
    <source>
        <dbReference type="EMBL" id="CAD8118439.1"/>
    </source>
</evidence>
<dbReference type="Pfam" id="PF00069">
    <property type="entry name" value="Pkinase"/>
    <property type="match status" value="1"/>
</dbReference>
<evidence type="ECO:0000256" key="3">
    <source>
        <dbReference type="ARBA" id="ARBA00022840"/>
    </source>
</evidence>
<dbReference type="CDD" id="cd14016">
    <property type="entry name" value="STKc_CK1"/>
    <property type="match status" value="1"/>
</dbReference>
<evidence type="ECO:0000256" key="6">
    <source>
        <dbReference type="RuleBase" id="RU000304"/>
    </source>
</evidence>
<dbReference type="InterPro" id="IPR050235">
    <property type="entry name" value="CK1_Ser-Thr_kinase"/>
</dbReference>
<comment type="similarity">
    <text evidence="6">Belongs to the protein kinase superfamily.</text>
</comment>
<keyword evidence="2 5" id="KW-0547">Nucleotide-binding</keyword>
<dbReference type="InterPro" id="IPR017441">
    <property type="entry name" value="Protein_kinase_ATP_BS"/>
</dbReference>
<evidence type="ECO:0000256" key="4">
    <source>
        <dbReference type="ARBA" id="ARBA00023860"/>
    </source>
</evidence>
<dbReference type="PROSITE" id="PS50011">
    <property type="entry name" value="PROTEIN_KINASE_DOM"/>
    <property type="match status" value="1"/>
</dbReference>
<protein>
    <recommendedName>
        <fullName evidence="4">Casein kinase I</fullName>
        <ecNumber evidence="1">2.7.11.1</ecNumber>
    </recommendedName>
</protein>
<dbReference type="GO" id="GO:0005524">
    <property type="term" value="F:ATP binding"/>
    <property type="evidence" value="ECO:0007669"/>
    <property type="project" value="UniProtKB-UniRule"/>
</dbReference>
<gene>
    <name evidence="8" type="ORF">PSON_ATCC_30995.1.T1170101</name>
</gene>
<keyword evidence="3 5" id="KW-0067">ATP-binding</keyword>
<dbReference type="PROSITE" id="PS00108">
    <property type="entry name" value="PROTEIN_KINASE_ST"/>
    <property type="match status" value="1"/>
</dbReference>
<keyword evidence="6" id="KW-0418">Kinase</keyword>
<dbReference type="PROSITE" id="PS00107">
    <property type="entry name" value="PROTEIN_KINASE_ATP"/>
    <property type="match status" value="1"/>
</dbReference>
<feature type="binding site" evidence="5">
    <location>
        <position position="41"/>
    </location>
    <ligand>
        <name>ATP</name>
        <dbReference type="ChEBI" id="CHEBI:30616"/>
    </ligand>
</feature>
<reference evidence="8" key="1">
    <citation type="submission" date="2021-01" db="EMBL/GenBank/DDBJ databases">
        <authorList>
            <consortium name="Genoscope - CEA"/>
            <person name="William W."/>
        </authorList>
    </citation>
    <scope>NUCLEOTIDE SEQUENCE</scope>
</reference>
<evidence type="ECO:0000256" key="2">
    <source>
        <dbReference type="ARBA" id="ARBA00022741"/>
    </source>
</evidence>
<dbReference type="PANTHER" id="PTHR11909">
    <property type="entry name" value="CASEIN KINASE-RELATED"/>
    <property type="match status" value="1"/>
</dbReference>
<dbReference type="InterPro" id="IPR008271">
    <property type="entry name" value="Ser/Thr_kinase_AS"/>
</dbReference>
<keyword evidence="6" id="KW-0723">Serine/threonine-protein kinase</keyword>
<sequence>MSIIELRVSGRYKIGRKIGAGRFGQIYHSKNVQSNQDVAIKIEEIKSKHPQLIYEGKILQNLQGGVGIPSMLWYGQENDFNFLVMDLLGQNLEDLLVSCKKTFTLKTVLMLADQLISNIEYLHFKNYIHRDIKPKNFLMGCGQKSHIVYTIDFGLSKLYRDTRTHEHIPLKEGKSLIGAARYASINTHKGFEQSRRDDLESLGYMLIYFLKGTLPWKDTRVNKKEEKHQKIMEKKIQTTIEQLCKGIDFYIKNQVFLQNFYNS</sequence>
<dbReference type="InterPro" id="IPR000719">
    <property type="entry name" value="Prot_kinase_dom"/>
</dbReference>
<dbReference type="SMART" id="SM00220">
    <property type="entry name" value="S_TKc"/>
    <property type="match status" value="1"/>
</dbReference>
<organism evidence="8 9">
    <name type="scientific">Paramecium sonneborni</name>
    <dbReference type="NCBI Taxonomy" id="65129"/>
    <lineage>
        <taxon>Eukaryota</taxon>
        <taxon>Sar</taxon>
        <taxon>Alveolata</taxon>
        <taxon>Ciliophora</taxon>
        <taxon>Intramacronucleata</taxon>
        <taxon>Oligohymenophorea</taxon>
        <taxon>Peniculida</taxon>
        <taxon>Parameciidae</taxon>
        <taxon>Paramecium</taxon>
    </lineage>
</organism>
<name>A0A8S1QRQ9_9CILI</name>
<dbReference type="EC" id="2.7.11.1" evidence="1"/>
<proteinExistence type="inferred from homology"/>